<dbReference type="PANTHER" id="PTHR35529">
    <property type="entry name" value="MANGANESE EFFLUX PUMP MNTP-RELATED"/>
    <property type="match status" value="1"/>
</dbReference>
<comment type="subcellular location">
    <subcellularLocation>
        <location evidence="8">Cell membrane</location>
        <topology evidence="8">Multi-pass membrane protein</topology>
    </subcellularLocation>
</comment>
<evidence type="ECO:0000256" key="3">
    <source>
        <dbReference type="ARBA" id="ARBA00022692"/>
    </source>
</evidence>
<dbReference type="GO" id="GO:0005886">
    <property type="term" value="C:plasma membrane"/>
    <property type="evidence" value="ECO:0007669"/>
    <property type="project" value="UniProtKB-SubCell"/>
</dbReference>
<reference evidence="10" key="1">
    <citation type="submission" date="2016-11" db="EMBL/GenBank/DDBJ databases">
        <authorList>
            <person name="Varghese N."/>
            <person name="Submissions S."/>
        </authorList>
    </citation>
    <scope>NUCLEOTIDE SEQUENCE [LARGE SCALE GENOMIC DNA]</scope>
    <source>
        <strain evidence="10">DSM 3071</strain>
    </source>
</reference>
<feature type="transmembrane region" description="Helical" evidence="8">
    <location>
        <begin position="157"/>
        <end position="175"/>
    </location>
</feature>
<keyword evidence="10" id="KW-1185">Reference proteome</keyword>
<comment type="similarity">
    <text evidence="8">Belongs to the MntP (TC 9.B.29) family.</text>
</comment>
<dbReference type="PANTHER" id="PTHR35529:SF1">
    <property type="entry name" value="MANGANESE EFFLUX PUMP MNTP-RELATED"/>
    <property type="match status" value="1"/>
</dbReference>
<keyword evidence="4 8" id="KW-1133">Transmembrane helix</keyword>
<evidence type="ECO:0000313" key="10">
    <source>
        <dbReference type="Proteomes" id="UP000184278"/>
    </source>
</evidence>
<dbReference type="EMBL" id="FQXK01000003">
    <property type="protein sequence ID" value="SHH01885.1"/>
    <property type="molecule type" value="Genomic_DNA"/>
</dbReference>
<dbReference type="Proteomes" id="UP000184278">
    <property type="component" value="Unassembled WGS sequence"/>
</dbReference>
<evidence type="ECO:0000256" key="8">
    <source>
        <dbReference type="HAMAP-Rule" id="MF_01521"/>
    </source>
</evidence>
<protein>
    <recommendedName>
        <fullName evidence="8">Putative manganese efflux pump MntP</fullName>
    </recommendedName>
</protein>
<dbReference type="InterPro" id="IPR022929">
    <property type="entry name" value="Put_MntP"/>
</dbReference>
<name>A0A1M5PJI2_BUTFI</name>
<accession>A0A1M5PJI2</accession>
<evidence type="ECO:0000313" key="9">
    <source>
        <dbReference type="EMBL" id="SHH01885.1"/>
    </source>
</evidence>
<feature type="transmembrane region" description="Helical" evidence="8">
    <location>
        <begin position="181"/>
        <end position="202"/>
    </location>
</feature>
<evidence type="ECO:0000256" key="5">
    <source>
        <dbReference type="ARBA" id="ARBA00023065"/>
    </source>
</evidence>
<proteinExistence type="inferred from homology"/>
<dbReference type="HAMAP" id="MF_01521">
    <property type="entry name" value="MntP_pump"/>
    <property type="match status" value="1"/>
</dbReference>
<feature type="transmembrane region" description="Helical" evidence="8">
    <location>
        <begin position="37"/>
        <end position="58"/>
    </location>
</feature>
<keyword evidence="3 8" id="KW-0812">Transmembrane</keyword>
<keyword evidence="1 8" id="KW-0813">Transport</keyword>
<evidence type="ECO:0000256" key="6">
    <source>
        <dbReference type="ARBA" id="ARBA00023136"/>
    </source>
</evidence>
<dbReference type="InterPro" id="IPR003810">
    <property type="entry name" value="Mntp/YtaF"/>
</dbReference>
<comment type="function">
    <text evidence="8">Probably functions as a manganese efflux pump.</text>
</comment>
<feature type="transmembrane region" description="Helical" evidence="8">
    <location>
        <begin position="79"/>
        <end position="104"/>
    </location>
</feature>
<keyword evidence="6 8" id="KW-0472">Membrane</keyword>
<evidence type="ECO:0000256" key="4">
    <source>
        <dbReference type="ARBA" id="ARBA00022989"/>
    </source>
</evidence>
<feature type="transmembrane region" description="Helical" evidence="8">
    <location>
        <begin position="214"/>
        <end position="233"/>
    </location>
</feature>
<keyword evidence="2 8" id="KW-1003">Cell membrane</keyword>
<keyword evidence="7 8" id="KW-0464">Manganese</keyword>
<organism evidence="9 10">
    <name type="scientific">Butyrivibrio fibrisolvens DSM 3071</name>
    <dbReference type="NCBI Taxonomy" id="1121131"/>
    <lineage>
        <taxon>Bacteria</taxon>
        <taxon>Bacillati</taxon>
        <taxon>Bacillota</taxon>
        <taxon>Clostridia</taxon>
        <taxon>Lachnospirales</taxon>
        <taxon>Lachnospiraceae</taxon>
        <taxon>Butyrivibrio</taxon>
    </lineage>
</organism>
<keyword evidence="5 8" id="KW-0406">Ion transport</keyword>
<dbReference type="AlphaFoldDB" id="A0A1M5PJI2"/>
<dbReference type="GO" id="GO:0005384">
    <property type="term" value="F:manganese ion transmembrane transporter activity"/>
    <property type="evidence" value="ECO:0007669"/>
    <property type="project" value="UniProtKB-UniRule"/>
</dbReference>
<dbReference type="Pfam" id="PF02659">
    <property type="entry name" value="Mntp"/>
    <property type="match status" value="1"/>
</dbReference>
<gene>
    <name evidence="8" type="primary">mntP</name>
    <name evidence="9" type="ORF">SAMN02745229_00008</name>
</gene>
<feature type="transmembrane region" description="Helical" evidence="8">
    <location>
        <begin position="110"/>
        <end position="128"/>
    </location>
</feature>
<sequence>MSRFFVRQNTICRQFSSSKWQNLPLSEENTKRQVQTMIIEFLILSIGLGIGLAMDAFSVSIANGLKEPNMSLSRHAKMAGIYAFFQFAMPLIGWLCVHTIQTAFVSFQKFIPWIALLLLLYIGIQMIIDGIKGEDNAKEKLEEDLAKSDKKISTKTLLIQGIATSIDALSVGFAIASYSTLKAFICGLIIAVVTFFICMLGVKLGKLFGCKLHKYANFLGGGILIAIGLEIFIKSFI</sequence>
<evidence type="ECO:0000256" key="2">
    <source>
        <dbReference type="ARBA" id="ARBA00022475"/>
    </source>
</evidence>
<evidence type="ECO:0000256" key="7">
    <source>
        <dbReference type="ARBA" id="ARBA00023211"/>
    </source>
</evidence>
<evidence type="ECO:0000256" key="1">
    <source>
        <dbReference type="ARBA" id="ARBA00022448"/>
    </source>
</evidence>
<dbReference type="STRING" id="1121131.SAMN02745229_00008"/>